<dbReference type="EC" id="2.3.1.8" evidence="2"/>
<keyword evidence="4 8" id="KW-0808">Transferase</keyword>
<dbReference type="InterPro" id="IPR050500">
    <property type="entry name" value="Phos_Acetyltrans/Butyryltrans"/>
</dbReference>
<organism evidence="8 9">
    <name type="scientific">Campylobacter anatolicus</name>
    <dbReference type="NCBI Taxonomy" id="2829105"/>
    <lineage>
        <taxon>Bacteria</taxon>
        <taxon>Pseudomonadati</taxon>
        <taxon>Campylobacterota</taxon>
        <taxon>Epsilonproteobacteria</taxon>
        <taxon>Campylobacterales</taxon>
        <taxon>Campylobacteraceae</taxon>
        <taxon>Campylobacter</taxon>
    </lineage>
</organism>
<dbReference type="GO" id="GO:0008959">
    <property type="term" value="F:phosphate acetyltransferase activity"/>
    <property type="evidence" value="ECO:0007669"/>
    <property type="project" value="UniProtKB-EC"/>
</dbReference>
<dbReference type="Gene3D" id="3.40.50.10950">
    <property type="match status" value="1"/>
</dbReference>
<dbReference type="PANTHER" id="PTHR43356:SF3">
    <property type="entry name" value="PHOSPHATE ACETYLTRANSFERASE"/>
    <property type="match status" value="1"/>
</dbReference>
<dbReference type="NCBIfam" id="NF007233">
    <property type="entry name" value="PRK09653.1"/>
    <property type="match status" value="1"/>
</dbReference>
<dbReference type="InterPro" id="IPR004614">
    <property type="entry name" value="P_AcTrfase"/>
</dbReference>
<dbReference type="NCBIfam" id="TIGR00651">
    <property type="entry name" value="pta"/>
    <property type="match status" value="1"/>
</dbReference>
<evidence type="ECO:0000256" key="2">
    <source>
        <dbReference type="ARBA" id="ARBA00012707"/>
    </source>
</evidence>
<evidence type="ECO:0000256" key="6">
    <source>
        <dbReference type="ARBA" id="ARBA00031108"/>
    </source>
</evidence>
<dbReference type="SUPFAM" id="SSF53659">
    <property type="entry name" value="Isocitrate/Isopropylmalate dehydrogenase-like"/>
    <property type="match status" value="1"/>
</dbReference>
<reference evidence="8 9" key="1">
    <citation type="submission" date="2021-04" db="EMBL/GenBank/DDBJ databases">
        <title>Molecular and phenotypic characterization and identification of bacterial isolates recovered from the Anatolian ground squirrels (Spermophilus xanthoprymnus) and which have the potential to form a new species in the Campylobacter genus.</title>
        <authorList>
            <person name="Aydin F."/>
            <person name="Abay S."/>
            <person name="Kayman T."/>
            <person name="Karakaya E."/>
            <person name="Mustak H.K."/>
            <person name="Mustak I.B."/>
            <person name="Bilgin N."/>
            <person name="Duzler A."/>
            <person name="Sahin O."/>
            <person name="Guran O."/>
            <person name="Saticioglu I.B."/>
        </authorList>
    </citation>
    <scope>NUCLEOTIDE SEQUENCE [LARGE SCALE GENOMIC DNA]</scope>
    <source>
        <strain evidence="9">faydin-G24</strain>
    </source>
</reference>
<dbReference type="Gene3D" id="3.40.50.10750">
    <property type="entry name" value="Isocitrate/Isopropylmalate dehydrogenase-like"/>
    <property type="match status" value="1"/>
</dbReference>
<dbReference type="RefSeq" id="WP_212141942.1">
    <property type="nucleotide sequence ID" value="NZ_JAGSSW010000004.1"/>
</dbReference>
<accession>A0ABS5HI16</accession>
<proteinExistence type="predicted"/>
<evidence type="ECO:0000256" key="5">
    <source>
        <dbReference type="ARBA" id="ARBA00023315"/>
    </source>
</evidence>
<feature type="domain" description="Phosphate acetyl/butaryl transferase" evidence="7">
    <location>
        <begin position="135"/>
        <end position="451"/>
    </location>
</feature>
<keyword evidence="5 8" id="KW-0012">Acyltransferase</keyword>
<evidence type="ECO:0000259" key="7">
    <source>
        <dbReference type="Pfam" id="PF01515"/>
    </source>
</evidence>
<evidence type="ECO:0000256" key="3">
    <source>
        <dbReference type="ARBA" id="ARBA00021528"/>
    </source>
</evidence>
<gene>
    <name evidence="8" type="primary">pta</name>
    <name evidence="8" type="ORF">KDD93_04915</name>
</gene>
<keyword evidence="9" id="KW-1185">Reference proteome</keyword>
<name>A0ABS5HI16_9BACT</name>
<evidence type="ECO:0000313" key="8">
    <source>
        <dbReference type="EMBL" id="MBR8463916.1"/>
    </source>
</evidence>
<dbReference type="Pfam" id="PF01515">
    <property type="entry name" value="PTA_PTB"/>
    <property type="match status" value="1"/>
</dbReference>
<protein>
    <recommendedName>
        <fullName evidence="3">Phosphate acetyltransferase</fullName>
        <ecNumber evidence="2">2.3.1.8</ecNumber>
    </recommendedName>
    <alternativeName>
        <fullName evidence="6">Phosphotransacetylase</fullName>
    </alternativeName>
</protein>
<dbReference type="InterPro" id="IPR042113">
    <property type="entry name" value="P_AcTrfase_dom1"/>
</dbReference>
<dbReference type="EMBL" id="JAGSSW010000004">
    <property type="protein sequence ID" value="MBR8463916.1"/>
    <property type="molecule type" value="Genomic_DNA"/>
</dbReference>
<sequence>MNACYILNDKNLPFLKEIISTKFKKVAIFDINFSQIEINKFINGDEKAILLELIDNFEEIKANSDFVIVVGCCGFSLFGEGELNLKIAKNLNCPIYENENLKALKTINRHSKLLITSDINEILSVNQNIITPYKFERLLINRAAKNKKTIILPESDDERVLKATEILLAQGAVNLVLLGVKNEIEDKARKLGLNLDGIKVLDPKNSEYIDKFAKQIYELRKHKGLTQKMADKLAYDKIYFATMMIHNGYADAMVSGATMSTADTIRPALQIIKTKPNTKIVSGLFFMALDEEILLYADCAITPNPTADELASIAITSAQTAKAFGIEPHVAMLSYSTADSGSGIDVDLINLAATKVCEIDPKLKIAAPIQYDAAVDLSVATKKMPNSDVAGVANVFIFPNLNCGNICYKAVQRSANALAIGPVLQGLNKPINDLSRGCLVSDIVNTALISAIQAGE</sequence>
<dbReference type="NCBIfam" id="NF004167">
    <property type="entry name" value="PRK05632.1"/>
    <property type="match status" value="1"/>
</dbReference>
<evidence type="ECO:0000313" key="9">
    <source>
        <dbReference type="Proteomes" id="UP000682951"/>
    </source>
</evidence>
<comment type="pathway">
    <text evidence="1">Metabolic intermediate biosynthesis; acetyl-CoA biosynthesis; acetyl-CoA from acetate: step 2/2.</text>
</comment>
<dbReference type="InterPro" id="IPR042112">
    <property type="entry name" value="P_AcTrfase_dom2"/>
</dbReference>
<dbReference type="Proteomes" id="UP000682951">
    <property type="component" value="Unassembled WGS sequence"/>
</dbReference>
<evidence type="ECO:0000256" key="4">
    <source>
        <dbReference type="ARBA" id="ARBA00022679"/>
    </source>
</evidence>
<dbReference type="InterPro" id="IPR002505">
    <property type="entry name" value="PTA_PTB"/>
</dbReference>
<dbReference type="PANTHER" id="PTHR43356">
    <property type="entry name" value="PHOSPHATE ACETYLTRANSFERASE"/>
    <property type="match status" value="1"/>
</dbReference>
<comment type="caution">
    <text evidence="8">The sequence shown here is derived from an EMBL/GenBank/DDBJ whole genome shotgun (WGS) entry which is preliminary data.</text>
</comment>
<evidence type="ECO:0000256" key="1">
    <source>
        <dbReference type="ARBA" id="ARBA00004989"/>
    </source>
</evidence>